<comment type="caution">
    <text evidence="9">The sequence shown here is derived from an EMBL/GenBank/DDBJ whole genome shotgun (WGS) entry which is preliminary data.</text>
</comment>
<evidence type="ECO:0008006" key="11">
    <source>
        <dbReference type="Google" id="ProtNLM"/>
    </source>
</evidence>
<dbReference type="InterPro" id="IPR011050">
    <property type="entry name" value="Pectin_lyase_fold/virulence"/>
</dbReference>
<name>A0AA38CG95_TAXCH</name>
<keyword evidence="10" id="KW-1185">Reference proteome</keyword>
<evidence type="ECO:0000256" key="3">
    <source>
        <dbReference type="ARBA" id="ARBA00022512"/>
    </source>
</evidence>
<protein>
    <recommendedName>
        <fullName evidence="11">Polygalacturonase</fullName>
    </recommendedName>
</protein>
<keyword evidence="4" id="KW-0964">Secreted</keyword>
<comment type="subcellular location">
    <subcellularLocation>
        <location evidence="1">Secreted</location>
        <location evidence="1">Cell wall</location>
    </subcellularLocation>
</comment>
<evidence type="ECO:0000256" key="6">
    <source>
        <dbReference type="ARBA" id="ARBA00023295"/>
    </source>
</evidence>
<dbReference type="Pfam" id="PF00295">
    <property type="entry name" value="Glyco_hydro_28"/>
    <property type="match status" value="1"/>
</dbReference>
<feature type="non-terminal residue" evidence="9">
    <location>
        <position position="378"/>
    </location>
</feature>
<dbReference type="GO" id="GO:0004650">
    <property type="term" value="F:polygalacturonase activity"/>
    <property type="evidence" value="ECO:0007669"/>
    <property type="project" value="InterPro"/>
</dbReference>
<keyword evidence="7" id="KW-0961">Cell wall biogenesis/degradation</keyword>
<keyword evidence="3" id="KW-0134">Cell wall</keyword>
<sequence length="378" mass="40946">AFDLAWKAACEVESAVVEVPQGYTFLIQSTIFSGPCQCGLTFQVDGVLLAPDGPDSWAKNSSKLQWIVFYKLQDFTLQGRGVIDGNGEKWWNLPCKPHRGPNGTTLHGPCDSPTAIRFFDSSGLTLQDLRIKNSPQFHVRFDGCTSVLINNININSPALSPNTDGIHISNTQSVGIYNSLISNGDDCISIVSGGDNVDIQNVTCGPGHGISIGGLGNHNSRACVSNISVSDVFIKNSDNGLRIKTWQGGVGSVSAVTFDNVYVENVRNPIIIDQFYCFTKGCKNETESVYVSDIAYRGIRGTYDARSPAMHFACSDTIPCTNISLSNIQLVPSQGEMMENPFCWNAYGITHTLTIPPLTCLLEGEPQSTLHNTMDSCS</sequence>
<dbReference type="EMBL" id="JAHRHJ020000011">
    <property type="protein sequence ID" value="KAH9296043.1"/>
    <property type="molecule type" value="Genomic_DNA"/>
</dbReference>
<dbReference type="InterPro" id="IPR006626">
    <property type="entry name" value="PbH1"/>
</dbReference>
<evidence type="ECO:0000313" key="9">
    <source>
        <dbReference type="EMBL" id="KAH9296043.1"/>
    </source>
</evidence>
<evidence type="ECO:0000256" key="1">
    <source>
        <dbReference type="ARBA" id="ARBA00004191"/>
    </source>
</evidence>
<dbReference type="Gene3D" id="2.160.20.10">
    <property type="entry name" value="Single-stranded right-handed beta-helix, Pectin lyase-like"/>
    <property type="match status" value="1"/>
</dbReference>
<dbReference type="SUPFAM" id="SSF51126">
    <property type="entry name" value="Pectin lyase-like"/>
    <property type="match status" value="1"/>
</dbReference>
<keyword evidence="6 8" id="KW-0326">Glycosidase</keyword>
<dbReference type="PANTHER" id="PTHR31375">
    <property type="match status" value="1"/>
</dbReference>
<dbReference type="GO" id="GO:0071555">
    <property type="term" value="P:cell wall organization"/>
    <property type="evidence" value="ECO:0007669"/>
    <property type="project" value="UniProtKB-KW"/>
</dbReference>
<dbReference type="Proteomes" id="UP000824469">
    <property type="component" value="Unassembled WGS sequence"/>
</dbReference>
<evidence type="ECO:0000256" key="2">
    <source>
        <dbReference type="ARBA" id="ARBA00008834"/>
    </source>
</evidence>
<keyword evidence="5 8" id="KW-0378">Hydrolase</keyword>
<organism evidence="9 10">
    <name type="scientific">Taxus chinensis</name>
    <name type="common">Chinese yew</name>
    <name type="synonym">Taxus wallichiana var. chinensis</name>
    <dbReference type="NCBI Taxonomy" id="29808"/>
    <lineage>
        <taxon>Eukaryota</taxon>
        <taxon>Viridiplantae</taxon>
        <taxon>Streptophyta</taxon>
        <taxon>Embryophyta</taxon>
        <taxon>Tracheophyta</taxon>
        <taxon>Spermatophyta</taxon>
        <taxon>Pinopsida</taxon>
        <taxon>Pinidae</taxon>
        <taxon>Conifers II</taxon>
        <taxon>Cupressales</taxon>
        <taxon>Taxaceae</taxon>
        <taxon>Taxus</taxon>
    </lineage>
</organism>
<dbReference type="AlphaFoldDB" id="A0AA38CG95"/>
<dbReference type="InterPro" id="IPR000743">
    <property type="entry name" value="Glyco_hydro_28"/>
</dbReference>
<dbReference type="SMART" id="SM00710">
    <property type="entry name" value="PbH1"/>
    <property type="match status" value="5"/>
</dbReference>
<dbReference type="OMA" id="CKPHRTV"/>
<evidence type="ECO:0000256" key="5">
    <source>
        <dbReference type="ARBA" id="ARBA00022801"/>
    </source>
</evidence>
<comment type="similarity">
    <text evidence="2 8">Belongs to the glycosyl hydrolase 28 family.</text>
</comment>
<dbReference type="GO" id="GO:0005975">
    <property type="term" value="P:carbohydrate metabolic process"/>
    <property type="evidence" value="ECO:0007669"/>
    <property type="project" value="InterPro"/>
</dbReference>
<evidence type="ECO:0000256" key="8">
    <source>
        <dbReference type="RuleBase" id="RU361169"/>
    </source>
</evidence>
<evidence type="ECO:0000256" key="4">
    <source>
        <dbReference type="ARBA" id="ARBA00022525"/>
    </source>
</evidence>
<reference evidence="9 10" key="1">
    <citation type="journal article" date="2021" name="Nat. Plants">
        <title>The Taxus genome provides insights into paclitaxel biosynthesis.</title>
        <authorList>
            <person name="Xiong X."/>
            <person name="Gou J."/>
            <person name="Liao Q."/>
            <person name="Li Y."/>
            <person name="Zhou Q."/>
            <person name="Bi G."/>
            <person name="Li C."/>
            <person name="Du R."/>
            <person name="Wang X."/>
            <person name="Sun T."/>
            <person name="Guo L."/>
            <person name="Liang H."/>
            <person name="Lu P."/>
            <person name="Wu Y."/>
            <person name="Zhang Z."/>
            <person name="Ro D.K."/>
            <person name="Shang Y."/>
            <person name="Huang S."/>
            <person name="Yan J."/>
        </authorList>
    </citation>
    <scope>NUCLEOTIDE SEQUENCE [LARGE SCALE GENOMIC DNA]</scope>
    <source>
        <strain evidence="9">Ta-2019</strain>
    </source>
</reference>
<evidence type="ECO:0000313" key="10">
    <source>
        <dbReference type="Proteomes" id="UP000824469"/>
    </source>
</evidence>
<accession>A0AA38CG95</accession>
<evidence type="ECO:0000256" key="7">
    <source>
        <dbReference type="ARBA" id="ARBA00023316"/>
    </source>
</evidence>
<dbReference type="FunFam" id="2.160.20.10:FF:000012">
    <property type="entry name" value="Polygalacturonase At1g48100 family"/>
    <property type="match status" value="1"/>
</dbReference>
<proteinExistence type="inferred from homology"/>
<dbReference type="InterPro" id="IPR012334">
    <property type="entry name" value="Pectin_lyas_fold"/>
</dbReference>
<gene>
    <name evidence="9" type="ORF">KI387_039631</name>
</gene>